<evidence type="ECO:0008006" key="3">
    <source>
        <dbReference type="Google" id="ProtNLM"/>
    </source>
</evidence>
<dbReference type="RefSeq" id="WP_119662882.1">
    <property type="nucleotide sequence ID" value="NZ_QUAL01000410.1"/>
</dbReference>
<evidence type="ECO:0000313" key="2">
    <source>
        <dbReference type="Proteomes" id="UP000284057"/>
    </source>
</evidence>
<dbReference type="EMBL" id="QUAL01000410">
    <property type="protein sequence ID" value="RIQ12062.1"/>
    <property type="molecule type" value="Genomic_DNA"/>
</dbReference>
<organism evidence="1 2">
    <name type="scientific">Jiangella rhizosphaerae</name>
    <dbReference type="NCBI Taxonomy" id="2293569"/>
    <lineage>
        <taxon>Bacteria</taxon>
        <taxon>Bacillati</taxon>
        <taxon>Actinomycetota</taxon>
        <taxon>Actinomycetes</taxon>
        <taxon>Jiangellales</taxon>
        <taxon>Jiangellaceae</taxon>
        <taxon>Jiangella</taxon>
    </lineage>
</organism>
<dbReference type="Proteomes" id="UP000284057">
    <property type="component" value="Unassembled WGS sequence"/>
</dbReference>
<reference evidence="1 2" key="1">
    <citation type="submission" date="2018-09" db="EMBL/GenBank/DDBJ databases">
        <title>Isolation, diversity and antifungal activity of actinobacteria from wheat.</title>
        <authorList>
            <person name="Han C."/>
        </authorList>
    </citation>
    <scope>NUCLEOTIDE SEQUENCE [LARGE SCALE GENOMIC DNA]</scope>
    <source>
        <strain evidence="1 2">NEAU-YY265</strain>
    </source>
</reference>
<name>A0A418KI04_9ACTN</name>
<protein>
    <recommendedName>
        <fullName evidence="3">Prenyltransferase</fullName>
    </recommendedName>
</protein>
<accession>A0A418KI04</accession>
<sequence>MDITAASAFMAGHARQLDRLRFALLTGSGNRAATLAALAGYRNPDGGFGWSLEPDLRSPESQPGAALHAFEVLAETGPGDTGLAGPLCDWLASVTLPDGGLPFALPVTQPAGTSRWWVDADHTTSSLQISAAVAGQAHRAAALDPVVAGHPWLERVTEFCLRRIAETERPHALELMFSLVFLDTVHDSRPEAAALLERWGRLVPSDGGIPVEGGIEGEAMHLLDLSPEPDRPLRALLDPDAVEKDLDRLEGLQQDDGGWVVDFASSSPAGALEWRGYQTVWAVRTLLAHGRR</sequence>
<dbReference type="SUPFAM" id="SSF48239">
    <property type="entry name" value="Terpenoid cyclases/Protein prenyltransferases"/>
    <property type="match status" value="1"/>
</dbReference>
<dbReference type="InterPro" id="IPR008930">
    <property type="entry name" value="Terpenoid_cyclase/PrenylTrfase"/>
</dbReference>
<keyword evidence="2" id="KW-1185">Reference proteome</keyword>
<dbReference type="AlphaFoldDB" id="A0A418KI04"/>
<gene>
    <name evidence="1" type="ORF">DY240_27670</name>
</gene>
<evidence type="ECO:0000313" key="1">
    <source>
        <dbReference type="EMBL" id="RIQ12062.1"/>
    </source>
</evidence>
<proteinExistence type="predicted"/>
<dbReference type="OrthoDB" id="3286086at2"/>
<comment type="caution">
    <text evidence="1">The sequence shown here is derived from an EMBL/GenBank/DDBJ whole genome shotgun (WGS) entry which is preliminary data.</text>
</comment>